<dbReference type="InterPro" id="IPR026992">
    <property type="entry name" value="DIOX_N"/>
</dbReference>
<protein>
    <submittedName>
        <fullName evidence="5">2OG-Fe(II) oxygenase family oxidoreductase</fullName>
    </submittedName>
    <submittedName>
        <fullName evidence="4">Podospora anserina S mat+ genomic DNA chromosome 5, supercontig 8</fullName>
    </submittedName>
</protein>
<sequence length="340" mass="37578">MPSADLILPLIDLAPYLSPDATPSSKATVIAQVRAAVAEFGFFQVINHGIPIASQHALIEAIRTLMRIPKEDKLAMSFLKNPCRRGCTTPKKSVHPFQLPPSSTRFVDTEKKKAFYIGRPSEKIEPPGFHGPNIWPSPELVPEAEFRDPVWSYYQETNRLGREIWQLLIQGLGHPGELLSQFTKKPVVMMKMIRYPPFSSTLPGQFGVGAHTDFGGVTVLLQEAGRNGLEVEHKGEWIPVPALENVLVINAGDMIAGWSGGVYQSAKHRVINKGEEERISCATFWHGDLDATNPFIDGKGEGAAGDETVADLLVKRFRSQFSLMKGKKTEEVVRGEVFAH</sequence>
<evidence type="ECO:0000313" key="5">
    <source>
        <dbReference type="EMBL" id="CDP29815.1"/>
    </source>
</evidence>
<reference evidence="4 6" key="1">
    <citation type="journal article" date="2008" name="Genome Biol.">
        <title>The genome sequence of the model ascomycete fungus Podospora anserina.</title>
        <authorList>
            <person name="Espagne E."/>
            <person name="Lespinet O."/>
            <person name="Malagnac F."/>
            <person name="Da Silva C."/>
            <person name="Jaillon O."/>
            <person name="Porcel B.M."/>
            <person name="Couloux A."/>
            <person name="Aury J.-M."/>
            <person name="Segurens B."/>
            <person name="Poulain J."/>
            <person name="Anthouard V."/>
            <person name="Grossetete S."/>
            <person name="Khalili H."/>
            <person name="Coppin E."/>
            <person name="Dequard-Chablat M."/>
            <person name="Picard M."/>
            <person name="Contamine V."/>
            <person name="Arnaise S."/>
            <person name="Bourdais A."/>
            <person name="Berteaux-Lecellier V."/>
            <person name="Gautheret D."/>
            <person name="de Vries R.P."/>
            <person name="Battaglia E."/>
            <person name="Coutinho P.M."/>
            <person name="Danchin E.G.J."/>
            <person name="Henrissat B."/>
            <person name="El Khoury R."/>
            <person name="Sainsard-Chanet A."/>
            <person name="Boivin A."/>
            <person name="Pinan-Lucarre B."/>
            <person name="Sellem C.H."/>
            <person name="Debuchy R."/>
            <person name="Wincker P."/>
            <person name="Weissenbach J."/>
            <person name="Silar P."/>
        </authorList>
    </citation>
    <scope>NUCLEOTIDE SEQUENCE [LARGE SCALE GENOMIC DNA]</scope>
    <source>
        <strain evidence="6">S / ATCC MYA-4624 / DSM 980 / FGSC 10383</strain>
        <strain evidence="4">S mat+</strain>
    </source>
</reference>
<comment type="similarity">
    <text evidence="1 2">Belongs to the iron/ascorbate-dependent oxidoreductase family.</text>
</comment>
<dbReference type="GeneID" id="6189429"/>
<evidence type="ECO:0000256" key="1">
    <source>
        <dbReference type="ARBA" id="ARBA00008056"/>
    </source>
</evidence>
<dbReference type="PROSITE" id="PS51471">
    <property type="entry name" value="FE2OG_OXY"/>
    <property type="match status" value="1"/>
</dbReference>
<dbReference type="GO" id="GO:0046872">
    <property type="term" value="F:metal ion binding"/>
    <property type="evidence" value="ECO:0007669"/>
    <property type="project" value="UniProtKB-KW"/>
</dbReference>
<evidence type="ECO:0000313" key="6">
    <source>
        <dbReference type="Proteomes" id="UP000001197"/>
    </source>
</evidence>
<keyword evidence="2" id="KW-0479">Metal-binding</keyword>
<dbReference type="InterPro" id="IPR005123">
    <property type="entry name" value="Oxoglu/Fe-dep_dioxygenase_dom"/>
</dbReference>
<evidence type="ECO:0000259" key="3">
    <source>
        <dbReference type="PROSITE" id="PS51471"/>
    </source>
</evidence>
<reference evidence="4" key="2">
    <citation type="submission" date="2008-07" db="EMBL/GenBank/DDBJ databases">
        <authorList>
            <person name="Genoscope - CEA"/>
        </authorList>
    </citation>
    <scope>NUCLEOTIDE SEQUENCE</scope>
    <source>
        <strain evidence="4">S mat+</strain>
    </source>
</reference>
<evidence type="ECO:0000313" key="4">
    <source>
        <dbReference type="EMBL" id="CAP65095.1"/>
    </source>
</evidence>
<dbReference type="Pfam" id="PF03171">
    <property type="entry name" value="2OG-FeII_Oxy"/>
    <property type="match status" value="1"/>
</dbReference>
<dbReference type="VEuPathDB" id="FungiDB:PODANS_5_6790"/>
<keyword evidence="2" id="KW-0408">Iron</keyword>
<name>B2AMH2_PODAN</name>
<dbReference type="KEGG" id="pan:PODANSg2210"/>
<reference evidence="5" key="4">
    <citation type="submission" date="2015-04" db="EMBL/GenBank/DDBJ databases">
        <title>Maintaining two mating types: Structure of the mating type locus and its role in heterokaryosis in Podospora anserina.</title>
        <authorList>
            <person name="Grognet P."/>
            <person name="Bidard F."/>
            <person name="Kuchly C."/>
            <person name="Chan Ho Tong L."/>
            <person name="Coppin E."/>
            <person name="Ait Benkhali J."/>
            <person name="Couloux A."/>
            <person name="Wincker P."/>
            <person name="Debuchy R."/>
            <person name="Silar P."/>
        </authorList>
    </citation>
    <scope>NUCLEOTIDE SEQUENCE</scope>
</reference>
<dbReference type="Proteomes" id="UP000001197">
    <property type="component" value="Chromosome 5"/>
</dbReference>
<gene>
    <name evidence="4" type="ORF">PODANS_5_6790</name>
</gene>
<dbReference type="InterPro" id="IPR050231">
    <property type="entry name" value="Iron_ascorbate_oxido_reductase"/>
</dbReference>
<accession>B2AMH2</accession>
<dbReference type="eggNOG" id="KOG0143">
    <property type="taxonomic scope" value="Eukaryota"/>
</dbReference>
<dbReference type="SUPFAM" id="SSF51197">
    <property type="entry name" value="Clavaminate synthase-like"/>
    <property type="match status" value="1"/>
</dbReference>
<dbReference type="OrthoDB" id="288590at2759"/>
<dbReference type="AlphaFoldDB" id="B2AMH2"/>
<proteinExistence type="inferred from homology"/>
<dbReference type="GO" id="GO:0016491">
    <property type="term" value="F:oxidoreductase activity"/>
    <property type="evidence" value="ECO:0007669"/>
    <property type="project" value="UniProtKB-KW"/>
</dbReference>
<dbReference type="EMBL" id="FO904940">
    <property type="protein sequence ID" value="CDP29815.1"/>
    <property type="molecule type" value="Genomic_DNA"/>
</dbReference>
<dbReference type="EMBL" id="CU633870">
    <property type="protein sequence ID" value="CAP65095.1"/>
    <property type="molecule type" value="Genomic_DNA"/>
</dbReference>
<reference evidence="6" key="3">
    <citation type="journal article" date="2014" name="Genetics">
        <title>Maintaining two mating types: Structure of the mating type locus and its role in heterokaryosis in Podospora anserina.</title>
        <authorList>
            <person name="Grognet P."/>
            <person name="Bidard F."/>
            <person name="Kuchly C."/>
            <person name="Tong L.C.H."/>
            <person name="Coppin E."/>
            <person name="Benkhali J.A."/>
            <person name="Couloux A."/>
            <person name="Wincker P."/>
            <person name="Debuchy R."/>
            <person name="Silar P."/>
        </authorList>
    </citation>
    <scope>GENOME REANNOTATION</scope>
    <source>
        <strain evidence="6">S / ATCC MYA-4624 / DSM 980 / FGSC 10383</strain>
    </source>
</reference>
<keyword evidence="6" id="KW-1185">Reference proteome</keyword>
<dbReference type="HOGENOM" id="CLU_010119_6_3_1"/>
<evidence type="ECO:0000256" key="2">
    <source>
        <dbReference type="RuleBase" id="RU003682"/>
    </source>
</evidence>
<dbReference type="InterPro" id="IPR044861">
    <property type="entry name" value="IPNS-like_FE2OG_OXY"/>
</dbReference>
<dbReference type="InterPro" id="IPR027443">
    <property type="entry name" value="IPNS-like_sf"/>
</dbReference>
<dbReference type="PANTHER" id="PTHR47990">
    <property type="entry name" value="2-OXOGLUTARATE (2OG) AND FE(II)-DEPENDENT OXYGENASE SUPERFAMILY PROTEIN-RELATED"/>
    <property type="match status" value="1"/>
</dbReference>
<dbReference type="PRINTS" id="PR00682">
    <property type="entry name" value="IPNSYNTHASE"/>
</dbReference>
<dbReference type="Pfam" id="PF14226">
    <property type="entry name" value="DIOX_N"/>
    <property type="match status" value="1"/>
</dbReference>
<dbReference type="GO" id="GO:0044283">
    <property type="term" value="P:small molecule biosynthetic process"/>
    <property type="evidence" value="ECO:0007669"/>
    <property type="project" value="UniProtKB-ARBA"/>
</dbReference>
<feature type="domain" description="Fe2OG dioxygenase" evidence="3">
    <location>
        <begin position="185"/>
        <end position="288"/>
    </location>
</feature>
<organism evidence="4">
    <name type="scientific">Podospora anserina (strain S / ATCC MYA-4624 / DSM 980 / FGSC 10383)</name>
    <name type="common">Pleurage anserina</name>
    <dbReference type="NCBI Taxonomy" id="515849"/>
    <lineage>
        <taxon>Eukaryota</taxon>
        <taxon>Fungi</taxon>
        <taxon>Dikarya</taxon>
        <taxon>Ascomycota</taxon>
        <taxon>Pezizomycotina</taxon>
        <taxon>Sordariomycetes</taxon>
        <taxon>Sordariomycetidae</taxon>
        <taxon>Sordariales</taxon>
        <taxon>Podosporaceae</taxon>
        <taxon>Podospora</taxon>
        <taxon>Podospora anserina</taxon>
    </lineage>
</organism>
<dbReference type="Gene3D" id="2.60.120.330">
    <property type="entry name" value="B-lactam Antibiotic, Isopenicillin N Synthase, Chain"/>
    <property type="match status" value="1"/>
</dbReference>
<keyword evidence="2" id="KW-0560">Oxidoreductase</keyword>
<dbReference type="RefSeq" id="XP_001905187.1">
    <property type="nucleotide sequence ID" value="XM_001905152.1"/>
</dbReference>